<dbReference type="Pfam" id="PF09339">
    <property type="entry name" value="HTH_IclR"/>
    <property type="match status" value="1"/>
</dbReference>
<keyword evidence="2" id="KW-0804">Transcription</keyword>
<dbReference type="SMART" id="SM00346">
    <property type="entry name" value="HTH_ICLR"/>
    <property type="match status" value="1"/>
</dbReference>
<dbReference type="Proteomes" id="UP000595448">
    <property type="component" value="Chromosome"/>
</dbReference>
<keyword evidence="5" id="KW-1185">Reference proteome</keyword>
<evidence type="ECO:0000256" key="1">
    <source>
        <dbReference type="ARBA" id="ARBA00023015"/>
    </source>
</evidence>
<dbReference type="SUPFAM" id="SSF46785">
    <property type="entry name" value="Winged helix' DNA-binding domain"/>
    <property type="match status" value="1"/>
</dbReference>
<evidence type="ECO:0000259" key="3">
    <source>
        <dbReference type="PROSITE" id="PS51077"/>
    </source>
</evidence>
<dbReference type="Gene3D" id="3.30.450.40">
    <property type="match status" value="1"/>
</dbReference>
<dbReference type="Gene3D" id="1.10.10.10">
    <property type="entry name" value="Winged helix-like DNA-binding domain superfamily/Winged helix DNA-binding domain"/>
    <property type="match status" value="1"/>
</dbReference>
<dbReference type="InterPro" id="IPR050707">
    <property type="entry name" value="HTH_MetabolicPath_Reg"/>
</dbReference>
<dbReference type="PROSITE" id="PS51077">
    <property type="entry name" value="HTH_ICLR"/>
    <property type="match status" value="1"/>
</dbReference>
<sequence>MVKSLDPKKIKSAQRALEVLEYFSDSRPTATVMDIARSMGYPQSSTSELLNCLVSLGYLERDRDARTYRPTARVAVIGSSVQPELFRKGRLLAILDHLSEEAGVTVTLAHKVGMSMQHIHVVRAADSAIEIPAATGLATSAPGKALLATFDPNLVRKLVHRINAEAPEGTARICATELADELRACAIQGYALHLEDGQASLSMLISQGRDAHALVLTIHGDATMFEAHRDWLLQMVRGAIARLTNPSMSRPLIEAPLTEAGVAEPMRRSA</sequence>
<keyword evidence="1" id="KW-0805">Transcription regulation</keyword>
<feature type="domain" description="HTH iclR-type" evidence="3">
    <location>
        <begin position="10"/>
        <end position="72"/>
    </location>
</feature>
<dbReference type="SUPFAM" id="SSF55781">
    <property type="entry name" value="GAF domain-like"/>
    <property type="match status" value="1"/>
</dbReference>
<dbReference type="PANTHER" id="PTHR30136">
    <property type="entry name" value="HELIX-TURN-HELIX TRANSCRIPTIONAL REGULATOR, ICLR FAMILY"/>
    <property type="match status" value="1"/>
</dbReference>
<evidence type="ECO:0000313" key="5">
    <source>
        <dbReference type="Proteomes" id="UP000595448"/>
    </source>
</evidence>
<organism evidence="4 5">
    <name type="scientific">Brevundimonas vitisensis</name>
    <dbReference type="NCBI Taxonomy" id="2800818"/>
    <lineage>
        <taxon>Bacteria</taxon>
        <taxon>Pseudomonadati</taxon>
        <taxon>Pseudomonadota</taxon>
        <taxon>Alphaproteobacteria</taxon>
        <taxon>Caulobacterales</taxon>
        <taxon>Caulobacteraceae</taxon>
        <taxon>Brevundimonas</taxon>
    </lineage>
</organism>
<dbReference type="EMBL" id="CP067977">
    <property type="protein sequence ID" value="QQQ17900.1"/>
    <property type="molecule type" value="Genomic_DNA"/>
</dbReference>
<evidence type="ECO:0000256" key="2">
    <source>
        <dbReference type="ARBA" id="ARBA00023163"/>
    </source>
</evidence>
<dbReference type="InterPro" id="IPR005471">
    <property type="entry name" value="Tscrpt_reg_IclR_N"/>
</dbReference>
<accession>A0ABX7BK07</accession>
<dbReference type="InterPro" id="IPR036388">
    <property type="entry name" value="WH-like_DNA-bd_sf"/>
</dbReference>
<gene>
    <name evidence="4" type="ORF">JIP62_11250</name>
</gene>
<protein>
    <submittedName>
        <fullName evidence="4">Helix-turn-helix domain-containing protein</fullName>
    </submittedName>
</protein>
<dbReference type="InterPro" id="IPR036390">
    <property type="entry name" value="WH_DNA-bd_sf"/>
</dbReference>
<name>A0ABX7BK07_9CAUL</name>
<reference evidence="4 5" key="1">
    <citation type="submission" date="2021-01" db="EMBL/GenBank/DDBJ databases">
        <title>Brevundimonas vitis sp. nov., an bacterium isolated from grape (Vitis vinifera).</title>
        <authorList>
            <person name="Jiang L."/>
            <person name="Lee J."/>
        </authorList>
    </citation>
    <scope>NUCLEOTIDE SEQUENCE [LARGE SCALE GENOMIC DNA]</scope>
    <source>
        <strain evidence="4 5">GRTSA-9</strain>
    </source>
</reference>
<dbReference type="PANTHER" id="PTHR30136:SF35">
    <property type="entry name" value="HTH-TYPE TRANSCRIPTIONAL REGULATOR RV1719"/>
    <property type="match status" value="1"/>
</dbReference>
<proteinExistence type="predicted"/>
<evidence type="ECO:0000313" key="4">
    <source>
        <dbReference type="EMBL" id="QQQ17900.1"/>
    </source>
</evidence>
<dbReference type="InterPro" id="IPR029016">
    <property type="entry name" value="GAF-like_dom_sf"/>
</dbReference>
<dbReference type="RefSeq" id="WP_201102275.1">
    <property type="nucleotide sequence ID" value="NZ_CP067977.1"/>
</dbReference>